<dbReference type="Pfam" id="PF11969">
    <property type="entry name" value="DcpS_C"/>
    <property type="match status" value="1"/>
</dbReference>
<evidence type="ECO:0000256" key="1">
    <source>
        <dbReference type="ARBA" id="ARBA00022741"/>
    </source>
</evidence>
<evidence type="ECO:0000256" key="3">
    <source>
        <dbReference type="PIRSR" id="PIRSR601310-1"/>
    </source>
</evidence>
<dbReference type="PANTHER" id="PTHR12486:SF5">
    <property type="entry name" value="ADENOSINE 5'-MONOPHOSPHORAMIDASE HINT3"/>
    <property type="match status" value="1"/>
</dbReference>
<evidence type="ECO:0000313" key="8">
    <source>
        <dbReference type="Proteomes" id="UP000001449"/>
    </source>
</evidence>
<evidence type="ECO:0000313" key="7">
    <source>
        <dbReference type="EMBL" id="EED96500.1"/>
    </source>
</evidence>
<dbReference type="HOGENOM" id="CLU_056776_4_2_1"/>
<protein>
    <recommendedName>
        <fullName evidence="6">HIT domain-containing protein</fullName>
    </recommendedName>
</protein>
<evidence type="ECO:0000256" key="4">
    <source>
        <dbReference type="PIRSR" id="PIRSR601310-3"/>
    </source>
</evidence>
<reference evidence="7 8" key="2">
    <citation type="journal article" date="2008" name="Nature">
        <title>The Phaeodactylum genome reveals the evolutionary history of diatom genomes.</title>
        <authorList>
            <person name="Bowler C."/>
            <person name="Allen A.E."/>
            <person name="Badger J.H."/>
            <person name="Grimwood J."/>
            <person name="Jabbari K."/>
            <person name="Kuo A."/>
            <person name="Maheswari U."/>
            <person name="Martens C."/>
            <person name="Maumus F."/>
            <person name="Otillar R.P."/>
            <person name="Rayko E."/>
            <person name="Salamov A."/>
            <person name="Vandepoele K."/>
            <person name="Beszteri B."/>
            <person name="Gruber A."/>
            <person name="Heijde M."/>
            <person name="Katinka M."/>
            <person name="Mock T."/>
            <person name="Valentin K."/>
            <person name="Verret F."/>
            <person name="Berges J.A."/>
            <person name="Brownlee C."/>
            <person name="Cadoret J.P."/>
            <person name="Chiovitti A."/>
            <person name="Choi C.J."/>
            <person name="Coesel S."/>
            <person name="De Martino A."/>
            <person name="Detter J.C."/>
            <person name="Durkin C."/>
            <person name="Falciatore A."/>
            <person name="Fournet J."/>
            <person name="Haruta M."/>
            <person name="Huysman M.J."/>
            <person name="Jenkins B.D."/>
            <person name="Jiroutova K."/>
            <person name="Jorgensen R.E."/>
            <person name="Joubert Y."/>
            <person name="Kaplan A."/>
            <person name="Kroger N."/>
            <person name="Kroth P.G."/>
            <person name="La Roche J."/>
            <person name="Lindquist E."/>
            <person name="Lommer M."/>
            <person name="Martin-Jezequel V."/>
            <person name="Lopez P.J."/>
            <person name="Lucas S."/>
            <person name="Mangogna M."/>
            <person name="McGinnis K."/>
            <person name="Medlin L.K."/>
            <person name="Montsant A."/>
            <person name="Oudot-Le Secq M.P."/>
            <person name="Napoli C."/>
            <person name="Obornik M."/>
            <person name="Parker M.S."/>
            <person name="Petit J.L."/>
            <person name="Porcel B.M."/>
            <person name="Poulsen N."/>
            <person name="Robison M."/>
            <person name="Rychlewski L."/>
            <person name="Rynearson T.A."/>
            <person name="Schmutz J."/>
            <person name="Shapiro H."/>
            <person name="Siaut M."/>
            <person name="Stanley M."/>
            <person name="Sussman M.R."/>
            <person name="Taylor A.R."/>
            <person name="Vardi A."/>
            <person name="von Dassow P."/>
            <person name="Vyverman W."/>
            <person name="Willis A."/>
            <person name="Wyrwicz L.S."/>
            <person name="Rokhsar D.S."/>
            <person name="Weissenbach J."/>
            <person name="Armbrust E.V."/>
            <person name="Green B.R."/>
            <person name="Van de Peer Y."/>
            <person name="Grigoriev I.V."/>
        </authorList>
    </citation>
    <scope>NUCLEOTIDE SEQUENCE [LARGE SCALE GENOMIC DNA]</scope>
    <source>
        <strain evidence="7 8">CCMP1335</strain>
    </source>
</reference>
<feature type="active site" description="Tele-AMP-histidine intermediate" evidence="3">
    <location>
        <position position="77"/>
    </location>
</feature>
<dbReference type="SUPFAM" id="SSF54197">
    <property type="entry name" value="HIT-like"/>
    <property type="match status" value="1"/>
</dbReference>
<dbReference type="Proteomes" id="UP000001449">
    <property type="component" value="Chromosome 1"/>
</dbReference>
<dbReference type="EMBL" id="CM000638">
    <property type="protein sequence ID" value="EED96500.1"/>
    <property type="molecule type" value="Genomic_DNA"/>
</dbReference>
<reference evidence="7 8" key="1">
    <citation type="journal article" date="2004" name="Science">
        <title>The genome of the diatom Thalassiosira pseudonana: ecology, evolution, and metabolism.</title>
        <authorList>
            <person name="Armbrust E.V."/>
            <person name="Berges J.A."/>
            <person name="Bowler C."/>
            <person name="Green B.R."/>
            <person name="Martinez D."/>
            <person name="Putnam N.H."/>
            <person name="Zhou S."/>
            <person name="Allen A.E."/>
            <person name="Apt K.E."/>
            <person name="Bechner M."/>
            <person name="Brzezinski M.A."/>
            <person name="Chaal B.K."/>
            <person name="Chiovitti A."/>
            <person name="Davis A.K."/>
            <person name="Demarest M.S."/>
            <person name="Detter J.C."/>
            <person name="Glavina T."/>
            <person name="Goodstein D."/>
            <person name="Hadi M.Z."/>
            <person name="Hellsten U."/>
            <person name="Hildebrand M."/>
            <person name="Jenkins B.D."/>
            <person name="Jurka J."/>
            <person name="Kapitonov V.V."/>
            <person name="Kroger N."/>
            <person name="Lau W.W."/>
            <person name="Lane T.W."/>
            <person name="Larimer F.W."/>
            <person name="Lippmeier J.C."/>
            <person name="Lucas S."/>
            <person name="Medina M."/>
            <person name="Montsant A."/>
            <person name="Obornik M."/>
            <person name="Parker M.S."/>
            <person name="Palenik B."/>
            <person name="Pazour G.J."/>
            <person name="Richardson P.M."/>
            <person name="Rynearson T.A."/>
            <person name="Saito M.A."/>
            <person name="Schwartz D.C."/>
            <person name="Thamatrakoln K."/>
            <person name="Valentin K."/>
            <person name="Vardi A."/>
            <person name="Wilkerson F.P."/>
            <person name="Rokhsar D.S."/>
        </authorList>
    </citation>
    <scope>NUCLEOTIDE SEQUENCE [LARGE SCALE GENOMIC DNA]</scope>
    <source>
        <strain evidence="7 8">CCMP1335</strain>
    </source>
</reference>
<dbReference type="PRINTS" id="PR00332">
    <property type="entry name" value="HISTRIAD"/>
</dbReference>
<dbReference type="OMA" id="PSFWFKK"/>
<dbReference type="eggNOG" id="KOG4359">
    <property type="taxonomic scope" value="Eukaryota"/>
</dbReference>
<dbReference type="InterPro" id="IPR001310">
    <property type="entry name" value="Histidine_triad_HIT"/>
</dbReference>
<organism evidence="7 8">
    <name type="scientific">Thalassiosira pseudonana</name>
    <name type="common">Marine diatom</name>
    <name type="synonym">Cyclotella nana</name>
    <dbReference type="NCBI Taxonomy" id="35128"/>
    <lineage>
        <taxon>Eukaryota</taxon>
        <taxon>Sar</taxon>
        <taxon>Stramenopiles</taxon>
        <taxon>Ochrophyta</taxon>
        <taxon>Bacillariophyta</taxon>
        <taxon>Coscinodiscophyceae</taxon>
        <taxon>Thalassiosirophycidae</taxon>
        <taxon>Thalassiosirales</taxon>
        <taxon>Thalassiosiraceae</taxon>
        <taxon>Thalassiosira</taxon>
    </lineage>
</organism>
<feature type="non-terminal residue" evidence="7">
    <location>
        <position position="1"/>
    </location>
</feature>
<evidence type="ECO:0000259" key="6">
    <source>
        <dbReference type="PROSITE" id="PS51084"/>
    </source>
</evidence>
<feature type="short sequence motif" description="Histidine triad motif" evidence="4 5">
    <location>
        <begin position="75"/>
        <end position="79"/>
    </location>
</feature>
<dbReference type="STRING" id="35128.B8BRA1"/>
<name>B8BRA1_THAPS</name>
<dbReference type="RefSeq" id="XP_002286859.1">
    <property type="nucleotide sequence ID" value="XM_002286823.1"/>
</dbReference>
<dbReference type="PROSITE" id="PS51084">
    <property type="entry name" value="HIT_2"/>
    <property type="match status" value="1"/>
</dbReference>
<dbReference type="Gene3D" id="3.30.428.10">
    <property type="entry name" value="HIT-like"/>
    <property type="match status" value="1"/>
</dbReference>
<dbReference type="GO" id="GO:0016787">
    <property type="term" value="F:hydrolase activity"/>
    <property type="evidence" value="ECO:0007669"/>
    <property type="project" value="UniProtKB-KW"/>
</dbReference>
<proteinExistence type="predicted"/>
<dbReference type="GO" id="GO:0000166">
    <property type="term" value="F:nucleotide binding"/>
    <property type="evidence" value="ECO:0007669"/>
    <property type="project" value="UniProtKB-KW"/>
</dbReference>
<gene>
    <name evidence="7" type="ORF">THAPSDRAFT_31375</name>
</gene>
<dbReference type="AlphaFoldDB" id="B8BRA1"/>
<feature type="non-terminal residue" evidence="7">
    <location>
        <position position="113"/>
    </location>
</feature>
<evidence type="ECO:0000256" key="2">
    <source>
        <dbReference type="ARBA" id="ARBA00022801"/>
    </source>
</evidence>
<dbReference type="InParanoid" id="B8BRA1"/>
<keyword evidence="2" id="KW-0378">Hydrolase</keyword>
<dbReference type="PANTHER" id="PTHR12486">
    <property type="entry name" value="APRATAXIN-RELATED"/>
    <property type="match status" value="1"/>
</dbReference>
<dbReference type="KEGG" id="tps:THAPSDRAFT_31375"/>
<dbReference type="PaxDb" id="35128-Thaps31375"/>
<dbReference type="InterPro" id="IPR011146">
    <property type="entry name" value="HIT-like"/>
</dbReference>
<dbReference type="GeneID" id="7443121"/>
<feature type="domain" description="HIT" evidence="6">
    <location>
        <begin position="1"/>
        <end position="91"/>
    </location>
</feature>
<evidence type="ECO:0000256" key="5">
    <source>
        <dbReference type="PROSITE-ProRule" id="PRU00464"/>
    </source>
</evidence>
<keyword evidence="1" id="KW-0547">Nucleotide-binding</keyword>
<keyword evidence="8" id="KW-1185">Reference proteome</keyword>
<dbReference type="InterPro" id="IPR036265">
    <property type="entry name" value="HIT-like_sf"/>
</dbReference>
<sequence length="113" mass="13292">LLAFHDRSPKAKLHALVIPKRFIESIYSLTSNDVELVQDMREMGLQLVQQQYPQAYDKNDYIFCFHIPPFNSVDHLHMHVLAPASEMSFAYRYIKYNCGTRWCIDDVTVVERL</sequence>
<accession>B8BRA1</accession>